<dbReference type="KEGG" id="gce:KYE46_13370"/>
<evidence type="ECO:0000313" key="2">
    <source>
        <dbReference type="Proteomes" id="UP000825009"/>
    </source>
</evidence>
<accession>A0A8F6YC72</accession>
<protein>
    <recommendedName>
        <fullName evidence="3">FHA domain-containing protein</fullName>
    </recommendedName>
</protein>
<proteinExistence type="predicted"/>
<sequence>MQDSVEISIHFAATMATVVAPQSLRLPVELGRAGPDNTGRLSAGDGQIVSFGDGFGTLSRQHMTIAQDADGVVVVTDHSSNGVSQIGPGGSAPVAMGRGGTVRMAPGALRAFDTVGLRITVSAPRVAQVETIGQPLHLVYDSASTGRLKALDLDGVSISLVAEGAEVLMRRRPGGARQALAESRDEGAMCLVMVGPDGRGGIEAICGVTGEVTHNRRALDADETVPMDHLDTVEIRGQMLRIMSAEDGKGLSCANPACRQLNPYLPGENCRYCGQRLGDGVSYWVHS</sequence>
<dbReference type="RefSeq" id="WP_219001112.1">
    <property type="nucleotide sequence ID" value="NZ_CP079194.1"/>
</dbReference>
<evidence type="ECO:0008006" key="3">
    <source>
        <dbReference type="Google" id="ProtNLM"/>
    </source>
</evidence>
<organism evidence="1 2">
    <name type="scientific">Gymnodinialimonas ceratoperidinii</name>
    <dbReference type="NCBI Taxonomy" id="2856823"/>
    <lineage>
        <taxon>Bacteria</taxon>
        <taxon>Pseudomonadati</taxon>
        <taxon>Pseudomonadota</taxon>
        <taxon>Alphaproteobacteria</taxon>
        <taxon>Rhodobacterales</taxon>
        <taxon>Paracoccaceae</taxon>
        <taxon>Gymnodinialimonas</taxon>
    </lineage>
</organism>
<name>A0A8F6YC72_9RHOB</name>
<gene>
    <name evidence="1" type="ORF">KYE46_13370</name>
</gene>
<dbReference type="Proteomes" id="UP000825009">
    <property type="component" value="Chromosome"/>
</dbReference>
<dbReference type="EMBL" id="CP079194">
    <property type="protein sequence ID" value="QXT38917.1"/>
    <property type="molecule type" value="Genomic_DNA"/>
</dbReference>
<dbReference type="AlphaFoldDB" id="A0A8F6YC72"/>
<keyword evidence="2" id="KW-1185">Reference proteome</keyword>
<evidence type="ECO:0000313" key="1">
    <source>
        <dbReference type="EMBL" id="QXT38917.1"/>
    </source>
</evidence>
<reference evidence="1 2" key="1">
    <citation type="submission" date="2021-07" db="EMBL/GenBank/DDBJ databases">
        <title>A novel Jannaschia species isolated from marine dinoflagellate Ceratoperidinium margalefii.</title>
        <authorList>
            <person name="Jiang Y."/>
            <person name="Li Z."/>
        </authorList>
    </citation>
    <scope>NUCLEOTIDE SEQUENCE [LARGE SCALE GENOMIC DNA]</scope>
    <source>
        <strain evidence="1 2">J12C1-MA-4</strain>
    </source>
</reference>